<dbReference type="AlphaFoldDB" id="S3D479"/>
<dbReference type="Proteomes" id="UP000016922">
    <property type="component" value="Unassembled WGS sequence"/>
</dbReference>
<dbReference type="PANTHER" id="PTHR13148:SF0">
    <property type="entry name" value="POST-GPI ATTACHMENT TO PROTEINS FACTOR 3"/>
    <property type="match status" value="1"/>
</dbReference>
<keyword evidence="7 10" id="KW-1133">Transmembrane helix</keyword>
<reference evidence="13 14" key="1">
    <citation type="journal article" date="2013" name="BMC Genomics">
        <title>Genomics-driven discovery of the pneumocandin biosynthetic gene cluster in the fungus Glarea lozoyensis.</title>
        <authorList>
            <person name="Chen L."/>
            <person name="Yue Q."/>
            <person name="Zhang X."/>
            <person name="Xiang M."/>
            <person name="Wang C."/>
            <person name="Li S."/>
            <person name="Che Y."/>
            <person name="Ortiz-Lopez F.J."/>
            <person name="Bills G.F."/>
            <person name="Liu X."/>
            <person name="An Z."/>
        </authorList>
    </citation>
    <scope>NUCLEOTIDE SEQUENCE [LARGE SCALE GENOMIC DNA]</scope>
    <source>
        <strain evidence="14">ATCC 20868 / MF5171</strain>
    </source>
</reference>
<comment type="subcellular location">
    <subcellularLocation>
        <location evidence="1">Endomembrane system</location>
        <topology evidence="1">Multi-pass membrane protein</topology>
    </subcellularLocation>
</comment>
<evidence type="ECO:0000256" key="10">
    <source>
        <dbReference type="SAM" id="Phobius"/>
    </source>
</evidence>
<dbReference type="OrthoDB" id="428177at2759"/>
<keyword evidence="14" id="KW-1185">Reference proteome</keyword>
<dbReference type="KEGG" id="glz:GLAREA_02775"/>
<dbReference type="Pfam" id="PF04080">
    <property type="entry name" value="Per1"/>
    <property type="match status" value="1"/>
</dbReference>
<evidence type="ECO:0000256" key="6">
    <source>
        <dbReference type="ARBA" id="ARBA00022801"/>
    </source>
</evidence>
<gene>
    <name evidence="13" type="ORF">GLAREA_02775</name>
</gene>
<comment type="similarity">
    <text evidence="2">Belongs to the glycosyl hydrolase 5 (cellulase A) family.</text>
</comment>
<keyword evidence="6" id="KW-0378">Hydrolase</keyword>
<dbReference type="EMBL" id="KE145370">
    <property type="protein sequence ID" value="EPE26861.1"/>
    <property type="molecule type" value="Genomic_DNA"/>
</dbReference>
<dbReference type="STRING" id="1116229.S3D479"/>
<feature type="transmembrane region" description="Helical" evidence="10">
    <location>
        <begin position="659"/>
        <end position="679"/>
    </location>
</feature>
<dbReference type="Gene3D" id="3.20.20.80">
    <property type="entry name" value="Glycosidases"/>
    <property type="match status" value="1"/>
</dbReference>
<evidence type="ECO:0000256" key="8">
    <source>
        <dbReference type="ARBA" id="ARBA00023136"/>
    </source>
</evidence>
<keyword evidence="3" id="KW-0337">GPI-anchor biosynthesis</keyword>
<feature type="chain" id="PRO_5004508005" evidence="11">
    <location>
        <begin position="17"/>
        <end position="724"/>
    </location>
</feature>
<keyword evidence="5 11" id="KW-0732">Signal</keyword>
<dbReference type="HOGENOM" id="CLU_382183_0_0_1"/>
<protein>
    <submittedName>
        <fullName evidence="13">(Trans)glycosidase</fullName>
    </submittedName>
</protein>
<evidence type="ECO:0000256" key="7">
    <source>
        <dbReference type="ARBA" id="ARBA00022989"/>
    </source>
</evidence>
<evidence type="ECO:0000256" key="1">
    <source>
        <dbReference type="ARBA" id="ARBA00004127"/>
    </source>
</evidence>
<evidence type="ECO:0000256" key="11">
    <source>
        <dbReference type="SAM" id="SignalP"/>
    </source>
</evidence>
<evidence type="ECO:0000256" key="4">
    <source>
        <dbReference type="ARBA" id="ARBA00022692"/>
    </source>
</evidence>
<evidence type="ECO:0000256" key="5">
    <source>
        <dbReference type="ARBA" id="ARBA00022729"/>
    </source>
</evidence>
<dbReference type="Pfam" id="PF26410">
    <property type="entry name" value="GH5_mannosidase"/>
    <property type="match status" value="1"/>
</dbReference>
<feature type="transmembrane region" description="Helical" evidence="10">
    <location>
        <begin position="600"/>
        <end position="618"/>
    </location>
</feature>
<dbReference type="InterPro" id="IPR001547">
    <property type="entry name" value="Glyco_hydro_5"/>
</dbReference>
<dbReference type="InterPro" id="IPR017853">
    <property type="entry name" value="GH"/>
</dbReference>
<keyword evidence="8 10" id="KW-0472">Membrane</keyword>
<name>S3D479_GLAL2</name>
<organism evidence="13 14">
    <name type="scientific">Glarea lozoyensis (strain ATCC 20868 / MF5171)</name>
    <dbReference type="NCBI Taxonomy" id="1116229"/>
    <lineage>
        <taxon>Eukaryota</taxon>
        <taxon>Fungi</taxon>
        <taxon>Dikarya</taxon>
        <taxon>Ascomycota</taxon>
        <taxon>Pezizomycotina</taxon>
        <taxon>Leotiomycetes</taxon>
        <taxon>Helotiales</taxon>
        <taxon>Helotiaceae</taxon>
        <taxon>Glarea</taxon>
    </lineage>
</organism>
<sequence>MYKTLLWSAFTLGAFSQSPNEPSSQVKDALSPAIKSIFPNGSNLTAEILNTFLRPAEIVLRRNSHIYRDGKTLKLQGERWTASGANVYWLGLDENVVPPAGAPYYAPLQASYPTKGRITEAMATLVTMGARVIRSQTLGVSVGNPLSLMPTLGVFNEAAFDTIDWSVFQARQHGLRIIPPLVDNYDYYHGGKFTFLRWRGFNITGSDKPLSPDVMQFYTNATIISDFKAYIEHLMTHVNPYTGLTYAEDPTIMAFETGNELNGPIWADQNVPNEWTKEICQLIKTLGPQKLCVDGTYGINSTHFEVAEVDIFSNHFYPLRTSTLKSDIAAVEKSGRVYIAGELGWLDTTGDSLADFNDVILQRQSLVGNEVAAGSFFWSLFGRNVPDCSKFVEHSDRFTLQYNNPNNSASTNSLIAQIRQHYFAMQGIRPEFRECVKVCKEENCAEGKATTPIPLLHKVLLWDCPAECDYTCQHIVTDMRVAAGEEILQFHGKWPFYRFLGMQEPFSVFFSFLNFLAHQNGLSKITSSIPASYPLRKYYIIFAYFGMASWIFSMIFHTRDFAATEQLDYFAAGASVLYGFYYTPIRIFRMDQGGKRRKSLLRAWTGLCLCMYAAHVIYLKWYDWDYTYNMAVNVVIGVLQNSLWTWFSIGRYKKSGRLWATWPGLVVAWIMMAMSFELLDFPPLWGCLDAHSLWHLGTVGPAMIWYNFLLKDAQDDMTGTRLKN</sequence>
<feature type="domain" description="Glycoside hydrolase family 5" evidence="12">
    <location>
        <begin position="115"/>
        <end position="303"/>
    </location>
</feature>
<feature type="transmembrane region" description="Helical" evidence="10">
    <location>
        <begin position="496"/>
        <end position="517"/>
    </location>
</feature>
<dbReference type="SUPFAM" id="SSF51445">
    <property type="entry name" value="(Trans)glycosidases"/>
    <property type="match status" value="1"/>
</dbReference>
<feature type="transmembrane region" description="Helical" evidence="10">
    <location>
        <begin position="691"/>
        <end position="710"/>
    </location>
</feature>
<dbReference type="PANTHER" id="PTHR13148">
    <property type="entry name" value="PER1-RELATED"/>
    <property type="match status" value="1"/>
</dbReference>
<evidence type="ECO:0000256" key="3">
    <source>
        <dbReference type="ARBA" id="ARBA00022502"/>
    </source>
</evidence>
<evidence type="ECO:0000313" key="13">
    <source>
        <dbReference type="EMBL" id="EPE26861.1"/>
    </source>
</evidence>
<dbReference type="eggNOG" id="KOG2970">
    <property type="taxonomic scope" value="Eukaryota"/>
</dbReference>
<evidence type="ECO:0000256" key="2">
    <source>
        <dbReference type="ARBA" id="ARBA00005641"/>
    </source>
</evidence>
<evidence type="ECO:0000256" key="9">
    <source>
        <dbReference type="ARBA" id="ARBA00023295"/>
    </source>
</evidence>
<dbReference type="GO" id="GO:0006506">
    <property type="term" value="P:GPI anchor biosynthetic process"/>
    <property type="evidence" value="ECO:0007669"/>
    <property type="project" value="UniProtKB-KW"/>
</dbReference>
<feature type="transmembrane region" description="Helical" evidence="10">
    <location>
        <begin position="538"/>
        <end position="557"/>
    </location>
</feature>
<proteinExistence type="inferred from homology"/>
<dbReference type="InterPro" id="IPR007217">
    <property type="entry name" value="Per1-like"/>
</dbReference>
<keyword evidence="9 13" id="KW-0326">Glycosidase</keyword>
<feature type="signal peptide" evidence="11">
    <location>
        <begin position="1"/>
        <end position="16"/>
    </location>
</feature>
<evidence type="ECO:0000313" key="14">
    <source>
        <dbReference type="Proteomes" id="UP000016922"/>
    </source>
</evidence>
<dbReference type="GeneID" id="19461831"/>
<evidence type="ECO:0000259" key="12">
    <source>
        <dbReference type="Pfam" id="PF26410"/>
    </source>
</evidence>
<dbReference type="GO" id="GO:0005789">
    <property type="term" value="C:endoplasmic reticulum membrane"/>
    <property type="evidence" value="ECO:0007669"/>
    <property type="project" value="TreeGrafter"/>
</dbReference>
<dbReference type="GO" id="GO:0016788">
    <property type="term" value="F:hydrolase activity, acting on ester bonds"/>
    <property type="evidence" value="ECO:0007669"/>
    <property type="project" value="TreeGrafter"/>
</dbReference>
<feature type="transmembrane region" description="Helical" evidence="10">
    <location>
        <begin position="630"/>
        <end position="647"/>
    </location>
</feature>
<accession>S3D479</accession>
<dbReference type="RefSeq" id="XP_008086051.1">
    <property type="nucleotide sequence ID" value="XM_008087860.1"/>
</dbReference>
<feature type="transmembrane region" description="Helical" evidence="10">
    <location>
        <begin position="569"/>
        <end position="588"/>
    </location>
</feature>
<keyword evidence="4 10" id="KW-0812">Transmembrane</keyword>
<dbReference type="GO" id="GO:0016798">
    <property type="term" value="F:hydrolase activity, acting on glycosyl bonds"/>
    <property type="evidence" value="ECO:0007669"/>
    <property type="project" value="UniProtKB-KW"/>
</dbReference>